<dbReference type="Proteomes" id="UP001596099">
    <property type="component" value="Unassembled WGS sequence"/>
</dbReference>
<organism evidence="1 2">
    <name type="scientific">Halomarina salina</name>
    <dbReference type="NCBI Taxonomy" id="1872699"/>
    <lineage>
        <taxon>Archaea</taxon>
        <taxon>Methanobacteriati</taxon>
        <taxon>Methanobacteriota</taxon>
        <taxon>Stenosarchaea group</taxon>
        <taxon>Halobacteria</taxon>
        <taxon>Halobacteriales</taxon>
        <taxon>Natronomonadaceae</taxon>
        <taxon>Halomarina</taxon>
    </lineage>
</organism>
<protein>
    <recommendedName>
        <fullName evidence="3">DUF3368 domain-containing protein</fullName>
    </recommendedName>
</protein>
<gene>
    <name evidence="1" type="ORF">ACFPYI_20065</name>
</gene>
<name>A0ABD5RSL3_9EURY</name>
<evidence type="ECO:0008006" key="3">
    <source>
        <dbReference type="Google" id="ProtNLM"/>
    </source>
</evidence>
<dbReference type="RefSeq" id="WP_247420755.1">
    <property type="nucleotide sequence ID" value="NZ_JALLGW010000003.1"/>
</dbReference>
<keyword evidence="2" id="KW-1185">Reference proteome</keyword>
<comment type="caution">
    <text evidence="1">The sequence shown here is derived from an EMBL/GenBank/DDBJ whole genome shotgun (WGS) entry which is preliminary data.</text>
</comment>
<proteinExistence type="predicted"/>
<evidence type="ECO:0000313" key="1">
    <source>
        <dbReference type="EMBL" id="MFC5973632.1"/>
    </source>
</evidence>
<accession>A0ABD5RSL3</accession>
<dbReference type="AlphaFoldDB" id="A0ABD5RSL3"/>
<dbReference type="Pfam" id="PF11848">
    <property type="entry name" value="DUF3368"/>
    <property type="match status" value="1"/>
</dbReference>
<dbReference type="InterPro" id="IPR021799">
    <property type="entry name" value="PIN-like_prokaryotic"/>
</dbReference>
<sequence>MAVLVADTLALVSLGVVAVGDSEAVEADPLALCLDAYDVRAPDEVVDELDEMGSYDDRHGRAAQAVLDRVGEMTVQSVELDADFPLDDGENAAVTLANETQADLFLCDEFNRLGLVHASLADTRLVTTPTLLSVFVRAGRLEPDDARALLDDVSESRSWGANSYVQRARSLLDAE</sequence>
<evidence type="ECO:0000313" key="2">
    <source>
        <dbReference type="Proteomes" id="UP001596099"/>
    </source>
</evidence>
<reference evidence="1 2" key="1">
    <citation type="journal article" date="2019" name="Int. J. Syst. Evol. Microbiol.">
        <title>The Global Catalogue of Microorganisms (GCM) 10K type strain sequencing project: providing services to taxonomists for standard genome sequencing and annotation.</title>
        <authorList>
            <consortium name="The Broad Institute Genomics Platform"/>
            <consortium name="The Broad Institute Genome Sequencing Center for Infectious Disease"/>
            <person name="Wu L."/>
            <person name="Ma J."/>
        </authorList>
    </citation>
    <scope>NUCLEOTIDE SEQUENCE [LARGE SCALE GENOMIC DNA]</scope>
    <source>
        <strain evidence="1 2">CGMCC 1.12543</strain>
    </source>
</reference>
<dbReference type="EMBL" id="JBHSQH010000002">
    <property type="protein sequence ID" value="MFC5973632.1"/>
    <property type="molecule type" value="Genomic_DNA"/>
</dbReference>